<dbReference type="InterPro" id="IPR002347">
    <property type="entry name" value="SDR_fam"/>
</dbReference>
<dbReference type="InterPro" id="IPR050259">
    <property type="entry name" value="SDR"/>
</dbReference>
<gene>
    <name evidence="2" type="ORF">AZI85_01335</name>
</gene>
<dbReference type="PANTHER" id="PTHR42879">
    <property type="entry name" value="3-OXOACYL-(ACYL-CARRIER-PROTEIN) REDUCTASE"/>
    <property type="match status" value="1"/>
</dbReference>
<evidence type="ECO:0000313" key="2">
    <source>
        <dbReference type="EMBL" id="KYG70608.1"/>
    </source>
</evidence>
<dbReference type="Pfam" id="PF13561">
    <property type="entry name" value="adh_short_C2"/>
    <property type="match status" value="1"/>
</dbReference>
<dbReference type="SUPFAM" id="SSF51735">
    <property type="entry name" value="NAD(P)-binding Rossmann-fold domains"/>
    <property type="match status" value="1"/>
</dbReference>
<dbReference type="Proteomes" id="UP000075391">
    <property type="component" value="Unassembled WGS sequence"/>
</dbReference>
<comment type="caution">
    <text evidence="2">The sequence shown here is derived from an EMBL/GenBank/DDBJ whole genome shotgun (WGS) entry which is preliminary data.</text>
</comment>
<evidence type="ECO:0000313" key="3">
    <source>
        <dbReference type="Proteomes" id="UP000075391"/>
    </source>
</evidence>
<dbReference type="CDD" id="cd05233">
    <property type="entry name" value="SDR_c"/>
    <property type="match status" value="1"/>
</dbReference>
<comment type="similarity">
    <text evidence="1">Belongs to the short-chain dehydrogenases/reductases (SDR) family.</text>
</comment>
<dbReference type="PRINTS" id="PR00081">
    <property type="entry name" value="GDHRDH"/>
</dbReference>
<dbReference type="InterPro" id="IPR036291">
    <property type="entry name" value="NAD(P)-bd_dom_sf"/>
</dbReference>
<dbReference type="FunFam" id="3.40.50.720:FF:000084">
    <property type="entry name" value="Short-chain dehydrogenase reductase"/>
    <property type="match status" value="1"/>
</dbReference>
<dbReference type="Gene3D" id="3.40.50.720">
    <property type="entry name" value="NAD(P)-binding Rossmann-like Domain"/>
    <property type="match status" value="1"/>
</dbReference>
<protein>
    <submittedName>
        <fullName evidence="2">Oxidoreductase</fullName>
    </submittedName>
</protein>
<reference evidence="2 3" key="1">
    <citation type="submission" date="2016-03" db="EMBL/GenBank/DDBJ databases">
        <authorList>
            <person name="Ploux O."/>
        </authorList>
    </citation>
    <scope>NUCLEOTIDE SEQUENCE [LARGE SCALE GENOMIC DNA]</scope>
    <source>
        <strain evidence="2 3">BER2</strain>
    </source>
</reference>
<sequence>MKKKRIALVTGSTAGIGFAIAEKMIQQGFDVIINGRSEARVNHAINQLIENGAAKNSLQGVAADLTTIDGINTITDLFADVDVLVNNFGIFEPKDFVDITDEDWNKMWNANFLSGARLARHYFPRMLKKNYGRIIFVSSESALQIPIEMIHYGVSKTAQLSLARGLAEAAAQTNVTVNSVLVGPTKSEGVGTFLKQLAEKAKMSEEEIEKDFFKNARPTSLLKRFIRPEEIGSFVSYLSSEEASAITGSALRVDGGLLKTIV</sequence>
<dbReference type="OrthoDB" id="5290448at2"/>
<dbReference type="RefSeq" id="WP_063242383.1">
    <property type="nucleotide sequence ID" value="NZ_LUKF01000001.1"/>
</dbReference>
<accession>A0A150WVQ2</accession>
<dbReference type="PRINTS" id="PR00080">
    <property type="entry name" value="SDRFAMILY"/>
</dbReference>
<evidence type="ECO:0000256" key="1">
    <source>
        <dbReference type="ARBA" id="ARBA00006484"/>
    </source>
</evidence>
<dbReference type="AlphaFoldDB" id="A0A150WVQ2"/>
<name>A0A150WVQ2_BDEBC</name>
<proteinExistence type="inferred from homology"/>
<dbReference type="EMBL" id="LUKF01000001">
    <property type="protein sequence ID" value="KYG70608.1"/>
    <property type="molecule type" value="Genomic_DNA"/>
</dbReference>
<organism evidence="2 3">
    <name type="scientific">Bdellovibrio bacteriovorus</name>
    <dbReference type="NCBI Taxonomy" id="959"/>
    <lineage>
        <taxon>Bacteria</taxon>
        <taxon>Pseudomonadati</taxon>
        <taxon>Bdellovibrionota</taxon>
        <taxon>Bdellovibrionia</taxon>
        <taxon>Bdellovibrionales</taxon>
        <taxon>Pseudobdellovibrionaceae</taxon>
        <taxon>Bdellovibrio</taxon>
    </lineage>
</organism>